<feature type="transmembrane region" description="Helical" evidence="7">
    <location>
        <begin position="302"/>
        <end position="333"/>
    </location>
</feature>
<evidence type="ECO:0000256" key="2">
    <source>
        <dbReference type="ARBA" id="ARBA00009773"/>
    </source>
</evidence>
<keyword evidence="3 7" id="KW-0812">Transmembrane</keyword>
<dbReference type="OrthoDB" id="5792512at2"/>
<feature type="region of interest" description="Disordered" evidence="6">
    <location>
        <begin position="348"/>
        <end position="374"/>
    </location>
</feature>
<feature type="transmembrane region" description="Helical" evidence="7">
    <location>
        <begin position="241"/>
        <end position="259"/>
    </location>
</feature>
<dbReference type="AlphaFoldDB" id="A0A1M6APS6"/>
<comment type="subcellular location">
    <subcellularLocation>
        <location evidence="1">Membrane</location>
        <topology evidence="1">Multi-pass membrane protein</topology>
    </subcellularLocation>
</comment>
<feature type="compositionally biased region" description="Low complexity" evidence="6">
    <location>
        <begin position="348"/>
        <end position="364"/>
    </location>
</feature>
<reference evidence="8 9" key="1">
    <citation type="submission" date="2016-11" db="EMBL/GenBank/DDBJ databases">
        <authorList>
            <person name="Jaros S."/>
            <person name="Januszkiewicz K."/>
            <person name="Wedrychowicz H."/>
        </authorList>
    </citation>
    <scope>NUCLEOTIDE SEQUENCE [LARGE SCALE GENOMIC DNA]</scope>
    <source>
        <strain evidence="8 9">DSM 100565</strain>
    </source>
</reference>
<dbReference type="RefSeq" id="WP_073326270.1">
    <property type="nucleotide sequence ID" value="NZ_FQYO01000001.1"/>
</dbReference>
<evidence type="ECO:0000256" key="4">
    <source>
        <dbReference type="ARBA" id="ARBA00022989"/>
    </source>
</evidence>
<name>A0A1M6APS6_9RHOB</name>
<dbReference type="PANTHER" id="PTHR21716">
    <property type="entry name" value="TRANSMEMBRANE PROTEIN"/>
    <property type="match status" value="1"/>
</dbReference>
<dbReference type="GO" id="GO:0016020">
    <property type="term" value="C:membrane"/>
    <property type="evidence" value="ECO:0007669"/>
    <property type="project" value="UniProtKB-SubCell"/>
</dbReference>
<protein>
    <submittedName>
        <fullName evidence="8">Predicted PurR-regulated permease PerM</fullName>
    </submittedName>
</protein>
<evidence type="ECO:0000256" key="5">
    <source>
        <dbReference type="ARBA" id="ARBA00023136"/>
    </source>
</evidence>
<feature type="transmembrane region" description="Helical" evidence="7">
    <location>
        <begin position="55"/>
        <end position="80"/>
    </location>
</feature>
<evidence type="ECO:0000256" key="6">
    <source>
        <dbReference type="SAM" id="MobiDB-lite"/>
    </source>
</evidence>
<evidence type="ECO:0000313" key="9">
    <source>
        <dbReference type="Proteomes" id="UP000184292"/>
    </source>
</evidence>
<dbReference type="STRING" id="1447782.SAMN05444417_0553"/>
<feature type="transmembrane region" description="Helical" evidence="7">
    <location>
        <begin position="208"/>
        <end position="235"/>
    </location>
</feature>
<gene>
    <name evidence="8" type="ORF">SAMN05444417_0553</name>
</gene>
<dbReference type="Pfam" id="PF01594">
    <property type="entry name" value="AI-2E_transport"/>
    <property type="match status" value="1"/>
</dbReference>
<comment type="similarity">
    <text evidence="2">Belongs to the autoinducer-2 exporter (AI-2E) (TC 2.A.86) family.</text>
</comment>
<feature type="transmembrane region" description="Helical" evidence="7">
    <location>
        <begin position="147"/>
        <end position="167"/>
    </location>
</feature>
<evidence type="ECO:0000313" key="8">
    <source>
        <dbReference type="EMBL" id="SHI38407.1"/>
    </source>
</evidence>
<keyword evidence="5 7" id="KW-0472">Membrane</keyword>
<dbReference type="Proteomes" id="UP000184292">
    <property type="component" value="Unassembled WGS sequence"/>
</dbReference>
<dbReference type="GO" id="GO:0055085">
    <property type="term" value="P:transmembrane transport"/>
    <property type="evidence" value="ECO:0007669"/>
    <property type="project" value="TreeGrafter"/>
</dbReference>
<dbReference type="EMBL" id="FQYO01000001">
    <property type="protein sequence ID" value="SHI38407.1"/>
    <property type="molecule type" value="Genomic_DNA"/>
</dbReference>
<feature type="transmembrane region" description="Helical" evidence="7">
    <location>
        <begin position="12"/>
        <end position="43"/>
    </location>
</feature>
<dbReference type="InterPro" id="IPR002549">
    <property type="entry name" value="AI-2E-like"/>
</dbReference>
<keyword evidence="4 7" id="KW-1133">Transmembrane helix</keyword>
<evidence type="ECO:0000256" key="7">
    <source>
        <dbReference type="SAM" id="Phobius"/>
    </source>
</evidence>
<accession>A0A1M6APS6</accession>
<organism evidence="8 9">
    <name type="scientific">Wenxinia saemankumensis</name>
    <dbReference type="NCBI Taxonomy" id="1447782"/>
    <lineage>
        <taxon>Bacteria</taxon>
        <taxon>Pseudomonadati</taxon>
        <taxon>Pseudomonadota</taxon>
        <taxon>Alphaproteobacteria</taxon>
        <taxon>Rhodobacterales</taxon>
        <taxon>Roseobacteraceae</taxon>
        <taxon>Wenxinia</taxon>
    </lineage>
</organism>
<dbReference type="PANTHER" id="PTHR21716:SF64">
    <property type="entry name" value="AI-2 TRANSPORT PROTEIN TQSA"/>
    <property type="match status" value="1"/>
</dbReference>
<sequence>MALQVSQQLKYWGIAAAILVLLLWLLGDVILPFVLGGAIAYILDPLADRLERLGLSRAASVAVITVFSILVFVLLILLVIPTLVQQATNLVEFAPELFARVYGALDTRFPELMAEGGAVQEQLATIGAAIQERGGALIAALFSSVSGLLNVVLLLVVVPVVSVYLLVDWDRMVAKVDELLPREHAPTIRRLGREIDTTLASFIRGQGLVCLILGTWYAIALALVGLNFGLVIGAVAGFLTFIPYVGALVGGGLAIGMALVQFWGDWVWILVVWAIFQSGQFVEGNILTPKLVGSSVGLHPVWLLFALSVFGALFGFVGLLAAVPVAAVIGVIARFGVDRYKDSQLYTGTPETGPATGPTTGPAPVVAHSGPPAP</sequence>
<keyword evidence="9" id="KW-1185">Reference proteome</keyword>
<evidence type="ECO:0000256" key="3">
    <source>
        <dbReference type="ARBA" id="ARBA00022692"/>
    </source>
</evidence>
<proteinExistence type="inferred from homology"/>
<evidence type="ECO:0000256" key="1">
    <source>
        <dbReference type="ARBA" id="ARBA00004141"/>
    </source>
</evidence>